<gene>
    <name evidence="2" type="ORF">FLONG3_5130</name>
</gene>
<comment type="caution">
    <text evidence="2">The sequence shown here is derived from an EMBL/GenBank/DDBJ whole genome shotgun (WGS) entry which is preliminary data.</text>
</comment>
<dbReference type="EMBL" id="PXOG01000111">
    <property type="protein sequence ID" value="RGP76690.1"/>
    <property type="molecule type" value="Genomic_DNA"/>
</dbReference>
<feature type="compositionally biased region" description="Basic and acidic residues" evidence="1">
    <location>
        <begin position="1"/>
        <end position="10"/>
    </location>
</feature>
<organism evidence="2 3">
    <name type="scientific">Fusarium longipes</name>
    <dbReference type="NCBI Taxonomy" id="694270"/>
    <lineage>
        <taxon>Eukaryota</taxon>
        <taxon>Fungi</taxon>
        <taxon>Dikarya</taxon>
        <taxon>Ascomycota</taxon>
        <taxon>Pezizomycotina</taxon>
        <taxon>Sordariomycetes</taxon>
        <taxon>Hypocreomycetidae</taxon>
        <taxon>Hypocreales</taxon>
        <taxon>Nectriaceae</taxon>
        <taxon>Fusarium</taxon>
    </lineage>
</organism>
<reference evidence="2 3" key="1">
    <citation type="journal article" date="2018" name="PLoS Pathog.">
        <title>Evolution of structural diversity of trichothecenes, a family of toxins produced by plant pathogenic and entomopathogenic fungi.</title>
        <authorList>
            <person name="Proctor R.H."/>
            <person name="McCormick S.P."/>
            <person name="Kim H.S."/>
            <person name="Cardoza R.E."/>
            <person name="Stanley A.M."/>
            <person name="Lindo L."/>
            <person name="Kelly A."/>
            <person name="Brown D.W."/>
            <person name="Lee T."/>
            <person name="Vaughan M.M."/>
            <person name="Alexander N.J."/>
            <person name="Busman M."/>
            <person name="Gutierrez S."/>
        </authorList>
    </citation>
    <scope>NUCLEOTIDE SEQUENCE [LARGE SCALE GENOMIC DNA]</scope>
    <source>
        <strain evidence="2 3">NRRL 20695</strain>
    </source>
</reference>
<sequence>MSSSAHDEKSANVNEPSIKTTPEAVEDDDDWEIVAGKESQQLEEQSEKVDDLEKGPADPKKEMTEEERKRELTKAKWTGMQQQAGGVYPPREVKIPSYGQFIGDW</sequence>
<feature type="region of interest" description="Disordered" evidence="1">
    <location>
        <begin position="1"/>
        <end position="105"/>
    </location>
</feature>
<feature type="compositionally biased region" description="Polar residues" evidence="1">
    <location>
        <begin position="11"/>
        <end position="20"/>
    </location>
</feature>
<protein>
    <submittedName>
        <fullName evidence="2">Uncharacterized protein</fullName>
    </submittedName>
</protein>
<dbReference type="AlphaFoldDB" id="A0A395SW19"/>
<evidence type="ECO:0000313" key="3">
    <source>
        <dbReference type="Proteomes" id="UP000266234"/>
    </source>
</evidence>
<accession>A0A395SW19</accession>
<feature type="compositionally biased region" description="Basic and acidic residues" evidence="1">
    <location>
        <begin position="45"/>
        <end position="74"/>
    </location>
</feature>
<dbReference type="OrthoDB" id="5095834at2759"/>
<evidence type="ECO:0000256" key="1">
    <source>
        <dbReference type="SAM" id="MobiDB-lite"/>
    </source>
</evidence>
<proteinExistence type="predicted"/>
<evidence type="ECO:0000313" key="2">
    <source>
        <dbReference type="EMBL" id="RGP76690.1"/>
    </source>
</evidence>
<dbReference type="Proteomes" id="UP000266234">
    <property type="component" value="Unassembled WGS sequence"/>
</dbReference>
<keyword evidence="3" id="KW-1185">Reference proteome</keyword>
<name>A0A395SW19_9HYPO</name>